<proteinExistence type="predicted"/>
<gene>
    <name evidence="1" type="ORF">SAMN04487909_14835</name>
</gene>
<dbReference type="AlphaFoldDB" id="A0A1G9AVA6"/>
<evidence type="ECO:0000313" key="2">
    <source>
        <dbReference type="Proteomes" id="UP000182836"/>
    </source>
</evidence>
<dbReference type="RefSeq" id="WP_052811685.1">
    <property type="nucleotide sequence ID" value="NZ_BJOA01000175.1"/>
</dbReference>
<protein>
    <recommendedName>
        <fullName evidence="3">DUF2313 domain-containing protein</fullName>
    </recommendedName>
</protein>
<dbReference type="Proteomes" id="UP000182836">
    <property type="component" value="Unassembled WGS sequence"/>
</dbReference>
<evidence type="ECO:0000313" key="1">
    <source>
        <dbReference type="EMBL" id="SDK31143.1"/>
    </source>
</evidence>
<reference evidence="1 2" key="1">
    <citation type="submission" date="2016-10" db="EMBL/GenBank/DDBJ databases">
        <authorList>
            <person name="de Groot N.N."/>
        </authorList>
    </citation>
    <scope>NUCLEOTIDE SEQUENCE [LARGE SCALE GENOMIC DNA]</scope>
    <source>
        <strain evidence="1 2">DSM 2895</strain>
    </source>
</reference>
<organism evidence="1 2">
    <name type="scientific">Aneurinibacillus migulanus</name>
    <name type="common">Bacillus migulanus</name>
    <dbReference type="NCBI Taxonomy" id="47500"/>
    <lineage>
        <taxon>Bacteria</taxon>
        <taxon>Bacillati</taxon>
        <taxon>Bacillota</taxon>
        <taxon>Bacilli</taxon>
        <taxon>Bacillales</taxon>
        <taxon>Paenibacillaceae</taxon>
        <taxon>Aneurinibacillus group</taxon>
        <taxon>Aneurinibacillus</taxon>
    </lineage>
</organism>
<dbReference type="EMBL" id="FNED01000048">
    <property type="protein sequence ID" value="SDK31143.1"/>
    <property type="molecule type" value="Genomic_DNA"/>
</dbReference>
<accession>A0A1G9AVA6</accession>
<dbReference type="GeneID" id="42308582"/>
<dbReference type="OrthoDB" id="1629754at2"/>
<name>A0A1G9AVA6_ANEMI</name>
<sequence length="216" mass="25553">MIPLRYRKVLPPYWYEIDMAERHFSVMEKEMDDREKITNELRDQFILQRATYALEVWEWIYFRKVQSGSFAERREAIRKKRWAKRPFKLPVLRLIGSQCGKLLDVREDFLSKEVYFEYVANEGIDLKRLYEDFEYIRPVHINRAVPVARVETKPILVKGTGYSHVVDFPICGLETLIDTAVTGQIFTQSLSVRNEEHHHPVDMPITGFEIPMGEGE</sequence>
<evidence type="ECO:0008006" key="3">
    <source>
        <dbReference type="Google" id="ProtNLM"/>
    </source>
</evidence>